<feature type="domain" description="ABC3 transporter permease C-terminal" evidence="7">
    <location>
        <begin position="546"/>
        <end position="653"/>
    </location>
</feature>
<dbReference type="PANTHER" id="PTHR30572:SF18">
    <property type="entry name" value="ABC-TYPE MACROLIDE FAMILY EXPORT SYSTEM PERMEASE COMPONENT 2"/>
    <property type="match status" value="1"/>
</dbReference>
<feature type="transmembrane region" description="Helical" evidence="6">
    <location>
        <begin position="631"/>
        <end position="656"/>
    </location>
</feature>
<feature type="transmembrane region" description="Helical" evidence="6">
    <location>
        <begin position="587"/>
        <end position="611"/>
    </location>
</feature>
<dbReference type="InterPro" id="IPR050250">
    <property type="entry name" value="Macrolide_Exporter_MacB"/>
</dbReference>
<evidence type="ECO:0000313" key="8">
    <source>
        <dbReference type="EMBL" id="GAA4803303.1"/>
    </source>
</evidence>
<dbReference type="PANTHER" id="PTHR30572">
    <property type="entry name" value="MEMBRANE COMPONENT OF TRANSPORTER-RELATED"/>
    <property type="match status" value="1"/>
</dbReference>
<protein>
    <recommendedName>
        <fullName evidence="7">ABC3 transporter permease C-terminal domain-containing protein</fullName>
    </recommendedName>
</protein>
<keyword evidence="2" id="KW-1003">Cell membrane</keyword>
<dbReference type="Pfam" id="PF02687">
    <property type="entry name" value="FtsX"/>
    <property type="match status" value="2"/>
</dbReference>
<evidence type="ECO:0000313" key="9">
    <source>
        <dbReference type="Proteomes" id="UP001501411"/>
    </source>
</evidence>
<feature type="transmembrane region" description="Helical" evidence="6">
    <location>
        <begin position="540"/>
        <end position="566"/>
    </location>
</feature>
<dbReference type="EMBL" id="BAABIQ010000043">
    <property type="protein sequence ID" value="GAA4803303.1"/>
    <property type="molecule type" value="Genomic_DNA"/>
</dbReference>
<name>A0ABP9C0T3_9SPHI</name>
<proteinExistence type="predicted"/>
<gene>
    <name evidence="8" type="ORF">GCM10023231_35370</name>
</gene>
<feature type="transmembrane region" description="Helical" evidence="6">
    <location>
        <begin position="204"/>
        <end position="222"/>
    </location>
</feature>
<evidence type="ECO:0000256" key="6">
    <source>
        <dbReference type="SAM" id="Phobius"/>
    </source>
</evidence>
<keyword evidence="4 6" id="KW-1133">Transmembrane helix</keyword>
<evidence type="ECO:0000256" key="2">
    <source>
        <dbReference type="ARBA" id="ARBA00022475"/>
    </source>
</evidence>
<feature type="transmembrane region" description="Helical" evidence="6">
    <location>
        <begin position="148"/>
        <end position="168"/>
    </location>
</feature>
<dbReference type="InterPro" id="IPR003838">
    <property type="entry name" value="ABC3_permease_C"/>
</dbReference>
<feature type="domain" description="ABC3 transporter permease C-terminal" evidence="7">
    <location>
        <begin position="154"/>
        <end position="268"/>
    </location>
</feature>
<comment type="subcellular location">
    <subcellularLocation>
        <location evidence="1">Cell membrane</location>
        <topology evidence="1">Multi-pass membrane protein</topology>
    </subcellularLocation>
</comment>
<reference evidence="9" key="1">
    <citation type="journal article" date="2019" name="Int. J. Syst. Evol. Microbiol.">
        <title>The Global Catalogue of Microorganisms (GCM) 10K type strain sequencing project: providing services to taxonomists for standard genome sequencing and annotation.</title>
        <authorList>
            <consortium name="The Broad Institute Genomics Platform"/>
            <consortium name="The Broad Institute Genome Sequencing Center for Infectious Disease"/>
            <person name="Wu L."/>
            <person name="Ma J."/>
        </authorList>
    </citation>
    <scope>NUCLEOTIDE SEQUENCE [LARGE SCALE GENOMIC DNA]</scope>
    <source>
        <strain evidence="9">JCM 18200</strain>
    </source>
</reference>
<feature type="transmembrane region" description="Helical" evidence="6">
    <location>
        <begin position="242"/>
        <end position="266"/>
    </location>
</feature>
<organism evidence="8 9">
    <name type="scientific">Olivibacter ginsenosidimutans</name>
    <dbReference type="NCBI Taxonomy" id="1176537"/>
    <lineage>
        <taxon>Bacteria</taxon>
        <taxon>Pseudomonadati</taxon>
        <taxon>Bacteroidota</taxon>
        <taxon>Sphingobacteriia</taxon>
        <taxon>Sphingobacteriales</taxon>
        <taxon>Sphingobacteriaceae</taxon>
        <taxon>Olivibacter</taxon>
    </lineage>
</organism>
<evidence type="ECO:0000256" key="1">
    <source>
        <dbReference type="ARBA" id="ARBA00004651"/>
    </source>
</evidence>
<keyword evidence="9" id="KW-1185">Reference proteome</keyword>
<feature type="transmembrane region" description="Helical" evidence="6">
    <location>
        <begin position="287"/>
        <end position="311"/>
    </location>
</feature>
<evidence type="ECO:0000256" key="4">
    <source>
        <dbReference type="ARBA" id="ARBA00022989"/>
    </source>
</evidence>
<dbReference type="RefSeq" id="WP_345233856.1">
    <property type="nucleotide sequence ID" value="NZ_BAABIQ010000043.1"/>
</dbReference>
<dbReference type="Proteomes" id="UP001501411">
    <property type="component" value="Unassembled WGS sequence"/>
</dbReference>
<evidence type="ECO:0000256" key="3">
    <source>
        <dbReference type="ARBA" id="ARBA00022692"/>
    </source>
</evidence>
<keyword evidence="3 6" id="KW-0812">Transmembrane</keyword>
<keyword evidence="5 6" id="KW-0472">Membrane</keyword>
<evidence type="ECO:0000259" key="7">
    <source>
        <dbReference type="Pfam" id="PF02687"/>
    </source>
</evidence>
<accession>A0ABP9C0T3</accession>
<comment type="caution">
    <text evidence="8">The sequence shown here is derived from an EMBL/GenBank/DDBJ whole genome shotgun (WGS) entry which is preliminary data.</text>
</comment>
<evidence type="ECO:0000256" key="5">
    <source>
        <dbReference type="ARBA" id="ARBA00023136"/>
    </source>
</evidence>
<sequence length="666" mass="73211">MVIRKHALFSPDDNKLGRPISNLLRITQKGHQPFRLNGGTERYEVTGVAEDAPLNSQIQYDLIISFSSLEASKTEVWHTANYITYLLLQNANQIAPLSRSISSVIPTVTREELGLSADDYWTMRLEPLKSVHLHSNLAGLESNGNMTYIYVLSIVAFLILLIACVNYTNLSVAQSANRGTEIGIRQVMGAGKQQLLRQFLSESVLVTSLALVLGFMICAALLPLFNNITGKTFSYGLLFRPWFLLATILLSLAISLLAGAYPAVILSSKRLVTKLKSGLQLTHSGGLMRKGLIVLQFTIAIFLLATTLIVLKQIHYIQNKHLGYDRSHILVLPIDRKTHGVYEQLKQAFKADPHVLSVTGAYEDPTDIGWGDGIQADDGTGPKNLSLNATPVDVDYLKTMGMTLVAGRDFTSADFMTEDTAAQGSSYQMSYILNEKAVSDLGWTPEKALGQIIAKNTPGPVVGVVKDFHFSSLHTPIGPLLIFPDTSMVKQLFVKVKSDNLAATLASLEKAWKARVGHRTFDYHFMDDDFQSLYKTEERIAGLFSIFSGIAITLACLGLFALAAFTTIQRTKEIGIRKVLGANIPDIVVLISKQFLVLVAVAFLIACPLAWWLGNDWLTDFAYRMELNSWIFVSAGITAISIAGITVSFHAIRAALANPVKSLRNE</sequence>